<dbReference type="AlphaFoldDB" id="A0A8X8CMN9"/>
<keyword evidence="5" id="KW-0238">DNA-binding</keyword>
<dbReference type="InterPro" id="IPR000232">
    <property type="entry name" value="HSF_DNA-bd"/>
</dbReference>
<evidence type="ECO:0000256" key="3">
    <source>
        <dbReference type="ARBA" id="ARBA00023015"/>
    </source>
</evidence>
<proteinExistence type="inferred from homology"/>
<dbReference type="GO" id="GO:0000978">
    <property type="term" value="F:RNA polymerase II cis-regulatory region sequence-specific DNA binding"/>
    <property type="evidence" value="ECO:0007669"/>
    <property type="project" value="TreeGrafter"/>
</dbReference>
<reference evidence="11" key="1">
    <citation type="journal article" date="2020" name="bioRxiv">
        <title>Hybrid origin of Populus tomentosa Carr. identified through genome sequencing and phylogenomic analysis.</title>
        <authorList>
            <person name="An X."/>
            <person name="Gao K."/>
            <person name="Chen Z."/>
            <person name="Li J."/>
            <person name="Yang X."/>
            <person name="Yang X."/>
            <person name="Zhou J."/>
            <person name="Guo T."/>
            <person name="Zhao T."/>
            <person name="Huang S."/>
            <person name="Miao D."/>
            <person name="Khan W.U."/>
            <person name="Rao P."/>
            <person name="Ye M."/>
            <person name="Lei B."/>
            <person name="Liao W."/>
            <person name="Wang J."/>
            <person name="Ji L."/>
            <person name="Li Y."/>
            <person name="Guo B."/>
            <person name="Mustafa N.S."/>
            <person name="Li S."/>
            <person name="Yun Q."/>
            <person name="Keller S.R."/>
            <person name="Mao J."/>
            <person name="Zhang R."/>
            <person name="Strauss S.H."/>
        </authorList>
    </citation>
    <scope>NUCLEOTIDE SEQUENCE</scope>
    <source>
        <strain evidence="11">GM15</strain>
        <tissue evidence="11">Leaf</tissue>
    </source>
</reference>
<dbReference type="PROSITE" id="PS00434">
    <property type="entry name" value="HSF_DOMAIN"/>
    <property type="match status" value="1"/>
</dbReference>
<dbReference type="PANTHER" id="PTHR10015:SF325">
    <property type="entry name" value="HEAT STRESS TRANSCRIPTION FACTOR A-8"/>
    <property type="match status" value="1"/>
</dbReference>
<comment type="caution">
    <text evidence="11">The sequence shown here is derived from an EMBL/GenBank/DDBJ whole genome shotgun (WGS) entry which is preliminary data.</text>
</comment>
<keyword evidence="7" id="KW-0539">Nucleus</keyword>
<dbReference type="SMART" id="SM00415">
    <property type="entry name" value="HSF"/>
    <property type="match status" value="1"/>
</dbReference>
<name>A0A8X8CMN9_POPTO</name>
<keyword evidence="6" id="KW-0804">Transcription</keyword>
<dbReference type="FunFam" id="1.10.10.10:FF:000057">
    <property type="entry name" value="Heat shock transcription factor 1"/>
    <property type="match status" value="1"/>
</dbReference>
<evidence type="ECO:0000256" key="5">
    <source>
        <dbReference type="ARBA" id="ARBA00023125"/>
    </source>
</evidence>
<protein>
    <recommendedName>
        <fullName evidence="10">HSF-type DNA-binding domain-containing protein</fullName>
    </recommendedName>
</protein>
<keyword evidence="2" id="KW-0597">Phosphoprotein</keyword>
<dbReference type="GO" id="GO:0005634">
    <property type="term" value="C:nucleus"/>
    <property type="evidence" value="ECO:0007669"/>
    <property type="project" value="UniProtKB-SubCell"/>
</dbReference>
<dbReference type="EMBL" id="JAAWWB010000019">
    <property type="protein sequence ID" value="KAG6759487.1"/>
    <property type="molecule type" value="Genomic_DNA"/>
</dbReference>
<evidence type="ECO:0000256" key="7">
    <source>
        <dbReference type="ARBA" id="ARBA00023242"/>
    </source>
</evidence>
<evidence type="ECO:0000313" key="11">
    <source>
        <dbReference type="EMBL" id="KAG6759487.1"/>
    </source>
</evidence>
<keyword evidence="12" id="KW-1185">Reference proteome</keyword>
<evidence type="ECO:0000256" key="1">
    <source>
        <dbReference type="ARBA" id="ARBA00004123"/>
    </source>
</evidence>
<evidence type="ECO:0000256" key="4">
    <source>
        <dbReference type="ARBA" id="ARBA00023016"/>
    </source>
</evidence>
<accession>A0A8X8CMN9</accession>
<evidence type="ECO:0000256" key="6">
    <source>
        <dbReference type="ARBA" id="ARBA00023163"/>
    </source>
</evidence>
<dbReference type="Proteomes" id="UP000886885">
    <property type="component" value="Chromosome 10A"/>
</dbReference>
<dbReference type="Pfam" id="PF00447">
    <property type="entry name" value="HSF_DNA-bind"/>
    <property type="match status" value="1"/>
</dbReference>
<evidence type="ECO:0000256" key="9">
    <source>
        <dbReference type="SAM" id="MobiDB-lite"/>
    </source>
</evidence>
<evidence type="ECO:0000313" key="12">
    <source>
        <dbReference type="Proteomes" id="UP000886885"/>
    </source>
</evidence>
<comment type="similarity">
    <text evidence="8">Belongs to the HSF family. Class A subfamily.</text>
</comment>
<feature type="region of interest" description="Disordered" evidence="9">
    <location>
        <begin position="497"/>
        <end position="516"/>
    </location>
</feature>
<dbReference type="GO" id="GO:0006357">
    <property type="term" value="P:regulation of transcription by RNA polymerase II"/>
    <property type="evidence" value="ECO:0007669"/>
    <property type="project" value="TreeGrafter"/>
</dbReference>
<comment type="subcellular location">
    <subcellularLocation>
        <location evidence="1">Nucleus</location>
    </subcellularLocation>
</comment>
<dbReference type="PANTHER" id="PTHR10015">
    <property type="entry name" value="HEAT SHOCK TRANSCRIPTION FACTOR"/>
    <property type="match status" value="1"/>
</dbReference>
<dbReference type="Pfam" id="PF25597">
    <property type="entry name" value="SH3_retrovirus"/>
    <property type="match status" value="1"/>
</dbReference>
<evidence type="ECO:0000259" key="10">
    <source>
        <dbReference type="PROSITE" id="PS00434"/>
    </source>
</evidence>
<sequence>MKTAVAMINLSPSVPLDFDVPNRVWKGKDVSYAHLRVFGCRAFVHVPMDERSKLDSKTKQCIFLGSEDDEFGYRLWDPKEKKIVRSRDVIFFEDQTIEDFEQKEKTESTTFIPSNSNPIPTPQLPLMPANHGGDLQNNDNGGFLNEPLVGDPESANDDIDVIPEQVMQEASDEPQLRRTHSAMVKSSESGVAPFLKKCYEMVDDESTNSIISWSQTNDSFVIWDMTEFSVHLLPKYFKHSNSSSFVRQLNIYGFRKIDTDQWEFANDGFIRGQKHLLKNICRRKNSQGTDNRKSVQQQDNSIENCENVENVGLWKEVESLKTGRNAVTQELVKLRQHQETADNKLLLLRDRLQGMEKNQQQMLSFLVMAVQSPGFLAQLLNKKENNWRIAEPGSIVEQGADDAEQLASEGMIVRYQPPVDEMFEPVHAPPIGPENPRESNPSSDGMKDFFVSPDFMELLLDENLGLENHTSFVLPELVDDGSWEQLLLANPFIENIKDTKPGSEESTDTETDTGTTIAGSQLERSQSFEYLIEQMEKSNDLENRATDEGPHFEKSQKLEILTEQMGLLASEPNH</sequence>
<gene>
    <name evidence="11" type="ORF">POTOM_035968</name>
</gene>
<feature type="domain" description="HSF-type DNA-binding" evidence="10">
    <location>
        <begin position="233"/>
        <end position="257"/>
    </location>
</feature>
<evidence type="ECO:0000256" key="8">
    <source>
        <dbReference type="ARBA" id="ARBA00061350"/>
    </source>
</evidence>
<evidence type="ECO:0000256" key="2">
    <source>
        <dbReference type="ARBA" id="ARBA00022553"/>
    </source>
</evidence>
<organism evidence="11 12">
    <name type="scientific">Populus tomentosa</name>
    <name type="common">Chinese white poplar</name>
    <dbReference type="NCBI Taxonomy" id="118781"/>
    <lineage>
        <taxon>Eukaryota</taxon>
        <taxon>Viridiplantae</taxon>
        <taxon>Streptophyta</taxon>
        <taxon>Embryophyta</taxon>
        <taxon>Tracheophyta</taxon>
        <taxon>Spermatophyta</taxon>
        <taxon>Magnoliopsida</taxon>
        <taxon>eudicotyledons</taxon>
        <taxon>Gunneridae</taxon>
        <taxon>Pentapetalae</taxon>
        <taxon>rosids</taxon>
        <taxon>fabids</taxon>
        <taxon>Malpighiales</taxon>
        <taxon>Salicaceae</taxon>
        <taxon>Saliceae</taxon>
        <taxon>Populus</taxon>
    </lineage>
</organism>
<keyword evidence="4" id="KW-0346">Stress response</keyword>
<dbReference type="InterPro" id="IPR057670">
    <property type="entry name" value="SH3_retrovirus"/>
</dbReference>
<dbReference type="GO" id="GO:0003700">
    <property type="term" value="F:DNA-binding transcription factor activity"/>
    <property type="evidence" value="ECO:0007669"/>
    <property type="project" value="InterPro"/>
</dbReference>
<keyword evidence="3" id="KW-0805">Transcription regulation</keyword>
<dbReference type="OrthoDB" id="60033at2759"/>
<dbReference type="GO" id="GO:0034605">
    <property type="term" value="P:cellular response to heat"/>
    <property type="evidence" value="ECO:0007669"/>
    <property type="project" value="TreeGrafter"/>
</dbReference>